<evidence type="ECO:0000313" key="4">
    <source>
        <dbReference type="Proteomes" id="UP000185596"/>
    </source>
</evidence>
<keyword evidence="4" id="KW-1185">Reference proteome</keyword>
<sequence length="253" mass="27669">MEFAEYLDEIARQAAALRAAAVSAGPDAPVPTCPEWRVLDLVRHIARVHNMVGHALRSAPESEGVRPDRPPESWDEVLPWWDDQLARMLGTLREVGPDSPAWVFDMTATSSPIEPNALFWARRQAHETAVHRLDAEHAKAGSDRADAVPSLVFEPRFAADGVDELIVLMVPRKLLRERPQVGGTVLLHAADAGRAWLVELRPGEVPVVGPADEIDTDASLVGTADAVYRAAWRRPSTAIVTGDRTLVDALRTP</sequence>
<gene>
    <name evidence="3" type="ORF">BU204_20295</name>
</gene>
<reference evidence="3 4" key="1">
    <citation type="submission" date="2016-12" db="EMBL/GenBank/DDBJ databases">
        <title>The draft genome sequence of Actinophytocola sp. 11-183.</title>
        <authorList>
            <person name="Wang W."/>
            <person name="Yuan L."/>
        </authorList>
    </citation>
    <scope>NUCLEOTIDE SEQUENCE [LARGE SCALE GENOMIC DNA]</scope>
    <source>
        <strain evidence="3 4">11-183</strain>
    </source>
</reference>
<evidence type="ECO:0000259" key="2">
    <source>
        <dbReference type="Pfam" id="PF11716"/>
    </source>
</evidence>
<dbReference type="NCBIfam" id="TIGR03083">
    <property type="entry name" value="maleylpyruvate isomerase family mycothiol-dependent enzyme"/>
    <property type="match status" value="1"/>
</dbReference>
<feature type="domain" description="Mycothiol-dependent maleylpyruvate isomerase metal-binding" evidence="2">
    <location>
        <begin position="8"/>
        <end position="135"/>
    </location>
</feature>
<dbReference type="Pfam" id="PF07398">
    <property type="entry name" value="MDMPI_C"/>
    <property type="match status" value="1"/>
</dbReference>
<evidence type="ECO:0000259" key="1">
    <source>
        <dbReference type="Pfam" id="PF07398"/>
    </source>
</evidence>
<name>A0A1Q8CN36_9PSEU</name>
<dbReference type="STRING" id="1912961.BU204_20295"/>
<dbReference type="PANTHER" id="PTHR40758:SF1">
    <property type="entry name" value="CONSERVED PROTEIN"/>
    <property type="match status" value="1"/>
</dbReference>
<dbReference type="InterPro" id="IPR017517">
    <property type="entry name" value="Maleyloyr_isom"/>
</dbReference>
<dbReference type="EMBL" id="MSIE01000037">
    <property type="protein sequence ID" value="OLF15748.1"/>
    <property type="molecule type" value="Genomic_DNA"/>
</dbReference>
<dbReference type="AlphaFoldDB" id="A0A1Q8CN36"/>
<evidence type="ECO:0008006" key="5">
    <source>
        <dbReference type="Google" id="ProtNLM"/>
    </source>
</evidence>
<dbReference type="RefSeq" id="WP_075127281.1">
    <property type="nucleotide sequence ID" value="NZ_MSIE01000037.1"/>
</dbReference>
<dbReference type="PANTHER" id="PTHR40758">
    <property type="entry name" value="CONSERVED PROTEIN"/>
    <property type="match status" value="1"/>
</dbReference>
<organism evidence="3 4">
    <name type="scientific">Actinophytocola xanthii</name>
    <dbReference type="NCBI Taxonomy" id="1912961"/>
    <lineage>
        <taxon>Bacteria</taxon>
        <taxon>Bacillati</taxon>
        <taxon>Actinomycetota</taxon>
        <taxon>Actinomycetes</taxon>
        <taxon>Pseudonocardiales</taxon>
        <taxon>Pseudonocardiaceae</taxon>
    </lineage>
</organism>
<feature type="domain" description="MDMPI C-terminal" evidence="1">
    <location>
        <begin position="157"/>
        <end position="248"/>
    </location>
</feature>
<dbReference type="Proteomes" id="UP000185596">
    <property type="component" value="Unassembled WGS sequence"/>
</dbReference>
<dbReference type="InterPro" id="IPR010872">
    <property type="entry name" value="MDMPI_C-term_domain"/>
</dbReference>
<dbReference type="GO" id="GO:0046872">
    <property type="term" value="F:metal ion binding"/>
    <property type="evidence" value="ECO:0007669"/>
    <property type="project" value="InterPro"/>
</dbReference>
<proteinExistence type="predicted"/>
<dbReference type="SUPFAM" id="SSF109854">
    <property type="entry name" value="DinB/YfiT-like putative metalloenzymes"/>
    <property type="match status" value="1"/>
</dbReference>
<dbReference type="InterPro" id="IPR034660">
    <property type="entry name" value="DinB/YfiT-like"/>
</dbReference>
<dbReference type="Pfam" id="PF11716">
    <property type="entry name" value="MDMPI_N"/>
    <property type="match status" value="1"/>
</dbReference>
<dbReference type="InterPro" id="IPR024344">
    <property type="entry name" value="MDMPI_metal-binding"/>
</dbReference>
<dbReference type="GO" id="GO:0005886">
    <property type="term" value="C:plasma membrane"/>
    <property type="evidence" value="ECO:0007669"/>
    <property type="project" value="TreeGrafter"/>
</dbReference>
<protein>
    <recommendedName>
        <fullName evidence="5">Mycothiol-dependent maleylpyruvate isomerase metal-binding domain-containing protein</fullName>
    </recommendedName>
</protein>
<accession>A0A1Q8CN36</accession>
<evidence type="ECO:0000313" key="3">
    <source>
        <dbReference type="EMBL" id="OLF15748.1"/>
    </source>
</evidence>
<comment type="caution">
    <text evidence="3">The sequence shown here is derived from an EMBL/GenBank/DDBJ whole genome shotgun (WGS) entry which is preliminary data.</text>
</comment>